<evidence type="ECO:0000313" key="2">
    <source>
        <dbReference type="Proteomes" id="UP000308600"/>
    </source>
</evidence>
<sequence length="316" mass="36439">MEPTPPQSAPASHKTSRFTPEDIGEMWALFGLQVDKRIDERVASIKEELETTTHILTEEVDYWHEKAQAFESENGHVEVEVEALMIEVGTLSFEAESQRTRADEAELEVQRTKVEAEWAIREVDVEAEWREDHLRSTADDLDDVNSALRIIADERQTEKHNFLITIGELNDRILSLEQRAKEEGAALNDRAEGAERRCRELESVNEEEKWEILRFVEATERRYRELYSKSEAETSKNRRSISALNDRAEAAERRCGELESESEEEKRKNRKLEQQIEWLKERGGWSGGASGGYASSRFSLGNLFLQEPSILREKTV</sequence>
<dbReference type="Proteomes" id="UP000308600">
    <property type="component" value="Unassembled WGS sequence"/>
</dbReference>
<name>A0ACD3B206_9AGAR</name>
<keyword evidence="2" id="KW-1185">Reference proteome</keyword>
<proteinExistence type="predicted"/>
<reference evidence="1 2" key="1">
    <citation type="journal article" date="2019" name="Nat. Ecol. Evol.">
        <title>Megaphylogeny resolves global patterns of mushroom evolution.</title>
        <authorList>
            <person name="Varga T."/>
            <person name="Krizsan K."/>
            <person name="Foldi C."/>
            <person name="Dima B."/>
            <person name="Sanchez-Garcia M."/>
            <person name="Sanchez-Ramirez S."/>
            <person name="Szollosi G.J."/>
            <person name="Szarkandi J.G."/>
            <person name="Papp V."/>
            <person name="Albert L."/>
            <person name="Andreopoulos W."/>
            <person name="Angelini C."/>
            <person name="Antonin V."/>
            <person name="Barry K.W."/>
            <person name="Bougher N.L."/>
            <person name="Buchanan P."/>
            <person name="Buyck B."/>
            <person name="Bense V."/>
            <person name="Catcheside P."/>
            <person name="Chovatia M."/>
            <person name="Cooper J."/>
            <person name="Damon W."/>
            <person name="Desjardin D."/>
            <person name="Finy P."/>
            <person name="Geml J."/>
            <person name="Haridas S."/>
            <person name="Hughes K."/>
            <person name="Justo A."/>
            <person name="Karasinski D."/>
            <person name="Kautmanova I."/>
            <person name="Kiss B."/>
            <person name="Kocsube S."/>
            <person name="Kotiranta H."/>
            <person name="LaButti K.M."/>
            <person name="Lechner B.E."/>
            <person name="Liimatainen K."/>
            <person name="Lipzen A."/>
            <person name="Lukacs Z."/>
            <person name="Mihaltcheva S."/>
            <person name="Morgado L.N."/>
            <person name="Niskanen T."/>
            <person name="Noordeloos M.E."/>
            <person name="Ohm R.A."/>
            <person name="Ortiz-Santana B."/>
            <person name="Ovrebo C."/>
            <person name="Racz N."/>
            <person name="Riley R."/>
            <person name="Savchenko A."/>
            <person name="Shiryaev A."/>
            <person name="Soop K."/>
            <person name="Spirin V."/>
            <person name="Szebenyi C."/>
            <person name="Tomsovsky M."/>
            <person name="Tulloss R.E."/>
            <person name="Uehling J."/>
            <person name="Grigoriev I.V."/>
            <person name="Vagvolgyi C."/>
            <person name="Papp T."/>
            <person name="Martin F.M."/>
            <person name="Miettinen O."/>
            <person name="Hibbett D.S."/>
            <person name="Nagy L.G."/>
        </authorList>
    </citation>
    <scope>NUCLEOTIDE SEQUENCE [LARGE SCALE GENOMIC DNA]</scope>
    <source>
        <strain evidence="1 2">NL-1719</strain>
    </source>
</reference>
<dbReference type="EMBL" id="ML208291">
    <property type="protein sequence ID" value="TFK71927.1"/>
    <property type="molecule type" value="Genomic_DNA"/>
</dbReference>
<feature type="non-terminal residue" evidence="1">
    <location>
        <position position="316"/>
    </location>
</feature>
<organism evidence="1 2">
    <name type="scientific">Pluteus cervinus</name>
    <dbReference type="NCBI Taxonomy" id="181527"/>
    <lineage>
        <taxon>Eukaryota</taxon>
        <taxon>Fungi</taxon>
        <taxon>Dikarya</taxon>
        <taxon>Basidiomycota</taxon>
        <taxon>Agaricomycotina</taxon>
        <taxon>Agaricomycetes</taxon>
        <taxon>Agaricomycetidae</taxon>
        <taxon>Agaricales</taxon>
        <taxon>Pluteineae</taxon>
        <taxon>Pluteaceae</taxon>
        <taxon>Pluteus</taxon>
    </lineage>
</organism>
<gene>
    <name evidence="1" type="ORF">BDN72DRAFT_957656</name>
</gene>
<protein>
    <submittedName>
        <fullName evidence="1">Uncharacterized protein</fullName>
    </submittedName>
</protein>
<evidence type="ECO:0000313" key="1">
    <source>
        <dbReference type="EMBL" id="TFK71927.1"/>
    </source>
</evidence>
<accession>A0ACD3B206</accession>